<evidence type="ECO:0000313" key="10">
    <source>
        <dbReference type="Proteomes" id="UP000008810"/>
    </source>
</evidence>
<feature type="non-terminal residue" evidence="8">
    <location>
        <position position="1"/>
    </location>
</feature>
<evidence type="ECO:0000256" key="4">
    <source>
        <dbReference type="RuleBase" id="RU000383"/>
    </source>
</evidence>
<organism evidence="8">
    <name type="scientific">Brachypodium distachyon</name>
    <name type="common">Purple false brome</name>
    <name type="synonym">Trachynia distachya</name>
    <dbReference type="NCBI Taxonomy" id="15368"/>
    <lineage>
        <taxon>Eukaryota</taxon>
        <taxon>Viridiplantae</taxon>
        <taxon>Streptophyta</taxon>
        <taxon>Embryophyta</taxon>
        <taxon>Tracheophyta</taxon>
        <taxon>Spermatophyta</taxon>
        <taxon>Magnoliopsida</taxon>
        <taxon>Liliopsida</taxon>
        <taxon>Poales</taxon>
        <taxon>Poaceae</taxon>
        <taxon>BOP clade</taxon>
        <taxon>Pooideae</taxon>
        <taxon>Stipodae</taxon>
        <taxon>Brachypodieae</taxon>
        <taxon>Brachypodium</taxon>
    </lineage>
</organism>
<dbReference type="PROSITE" id="PS00292">
    <property type="entry name" value="CYCLINS"/>
    <property type="match status" value="1"/>
</dbReference>
<evidence type="ECO:0000313" key="9">
    <source>
        <dbReference type="EnsemblPlants" id="PNT69035"/>
    </source>
</evidence>
<keyword evidence="5" id="KW-0472">Membrane</keyword>
<reference evidence="9" key="3">
    <citation type="submission" date="2018-08" db="UniProtKB">
        <authorList>
            <consortium name="EnsemblPlants"/>
        </authorList>
    </citation>
    <scope>IDENTIFICATION</scope>
    <source>
        <strain evidence="9">cv. Bd21</strain>
    </source>
</reference>
<dbReference type="Proteomes" id="UP000008810">
    <property type="component" value="Chromosome 3"/>
</dbReference>
<dbReference type="Pfam" id="PF00134">
    <property type="entry name" value="Cyclin_N"/>
    <property type="match status" value="1"/>
</dbReference>
<dbReference type="GO" id="GO:0005634">
    <property type="term" value="C:nucleus"/>
    <property type="evidence" value="ECO:0000318"/>
    <property type="project" value="GO_Central"/>
</dbReference>
<accession>A0A2K2D428</accession>
<dbReference type="SMART" id="SM00385">
    <property type="entry name" value="CYCLIN"/>
    <property type="match status" value="2"/>
</dbReference>
<evidence type="ECO:0000256" key="5">
    <source>
        <dbReference type="SAM" id="Phobius"/>
    </source>
</evidence>
<dbReference type="OrthoDB" id="645822at2759"/>
<dbReference type="InterPro" id="IPR006671">
    <property type="entry name" value="Cyclin_N"/>
</dbReference>
<dbReference type="EnsemblPlants" id="PNT69035">
    <property type="protein sequence ID" value="PNT69035"/>
    <property type="gene ID" value="BRADI_3g48320v3"/>
</dbReference>
<keyword evidence="5" id="KW-0812">Transmembrane</keyword>
<name>A0A2K2D428_BRADI</name>
<keyword evidence="2 4" id="KW-0195">Cyclin</keyword>
<dbReference type="AlphaFoldDB" id="A0A2K2D428"/>
<evidence type="ECO:0000256" key="1">
    <source>
        <dbReference type="ARBA" id="ARBA00022618"/>
    </source>
</evidence>
<dbReference type="FunCoup" id="A0A2K2D428">
    <property type="interactions" value="87"/>
</dbReference>
<dbReference type="InterPro" id="IPR039361">
    <property type="entry name" value="Cyclin"/>
</dbReference>
<feature type="domain" description="Cyclin-like" evidence="6">
    <location>
        <begin position="275"/>
        <end position="363"/>
    </location>
</feature>
<dbReference type="Gene3D" id="1.10.472.10">
    <property type="entry name" value="Cyclin-like"/>
    <property type="match status" value="2"/>
</dbReference>
<dbReference type="GO" id="GO:0051301">
    <property type="term" value="P:cell division"/>
    <property type="evidence" value="ECO:0007669"/>
    <property type="project" value="UniProtKB-KW"/>
</dbReference>
<dbReference type="GO" id="GO:0016538">
    <property type="term" value="F:cyclin-dependent protein serine/threonine kinase regulator activity"/>
    <property type="evidence" value="ECO:0000318"/>
    <property type="project" value="GO_Central"/>
</dbReference>
<dbReference type="Gramene" id="PNT69035">
    <property type="protein sequence ID" value="PNT69035"/>
    <property type="gene ID" value="BRADI_3g48320v3"/>
</dbReference>
<proteinExistence type="inferred from homology"/>
<dbReference type="GO" id="GO:0005737">
    <property type="term" value="C:cytoplasm"/>
    <property type="evidence" value="ECO:0000318"/>
    <property type="project" value="GO_Central"/>
</dbReference>
<dbReference type="InterPro" id="IPR004367">
    <property type="entry name" value="Cyclin_C-dom"/>
</dbReference>
<gene>
    <name evidence="9" type="primary">LOC100832666</name>
    <name evidence="8" type="ORF">BRADI_3g48320v3</name>
</gene>
<evidence type="ECO:0000256" key="3">
    <source>
        <dbReference type="ARBA" id="ARBA00023306"/>
    </source>
</evidence>
<sequence length="374" mass="41484">PTRFALSIDQAEMAFMDPFAFDLPSRPRVPSFFSRFSGRSAHAQHGGPSETDLHAYLRAIGAVYRPADFAPRAYSASVNPPTCELYAAALGAHVVQPAAEVPVPLQRAVPFFHDDSSSKNSKNRPRLCPDYDDDIDANLKMMEKNAGERPLPDYLTTVQGDNISPLTRGALVLWMDKFVRHYELAPGTLHLAVACIDRVLSVRTARNYRAYEFQLLGATAVFTAAKYEDQSTKHKLNTAEIARYCGLETSEEVRETERDMMKALGFQISGPTAYTFVGHFTRYFGQGKEELRVQRLAHRIADQSLLSHLCVVGFLPSVVAASAIFLARFALNPSDVLAWNAELQELTGYGSLDLSSCVQIMYSFSQSLICNPPF</sequence>
<keyword evidence="1" id="KW-0132">Cell division</keyword>
<dbReference type="SMART" id="SM01332">
    <property type="entry name" value="Cyclin_C"/>
    <property type="match status" value="1"/>
</dbReference>
<dbReference type="EMBL" id="CM000882">
    <property type="protein sequence ID" value="PNT69035.1"/>
    <property type="molecule type" value="Genomic_DNA"/>
</dbReference>
<dbReference type="Pfam" id="PF02984">
    <property type="entry name" value="Cyclin_C"/>
    <property type="match status" value="1"/>
</dbReference>
<keyword evidence="5" id="KW-1133">Transmembrane helix</keyword>
<reference evidence="8" key="2">
    <citation type="submission" date="2017-06" db="EMBL/GenBank/DDBJ databases">
        <title>WGS assembly of Brachypodium distachyon.</title>
        <authorList>
            <consortium name="The International Brachypodium Initiative"/>
            <person name="Lucas S."/>
            <person name="Harmon-Smith M."/>
            <person name="Lail K."/>
            <person name="Tice H."/>
            <person name="Grimwood J."/>
            <person name="Bruce D."/>
            <person name="Barry K."/>
            <person name="Shu S."/>
            <person name="Lindquist E."/>
            <person name="Wang M."/>
            <person name="Pitluck S."/>
            <person name="Vogel J.P."/>
            <person name="Garvin D.F."/>
            <person name="Mockler T.C."/>
            <person name="Schmutz J."/>
            <person name="Rokhsar D."/>
            <person name="Bevan M.W."/>
        </authorList>
    </citation>
    <scope>NUCLEOTIDE SEQUENCE</scope>
    <source>
        <strain evidence="8">Bd21</strain>
    </source>
</reference>
<feature type="transmembrane region" description="Helical" evidence="5">
    <location>
        <begin position="305"/>
        <end position="327"/>
    </location>
</feature>
<keyword evidence="10" id="KW-1185">Reference proteome</keyword>
<dbReference type="InterPro" id="IPR048258">
    <property type="entry name" value="Cyclins_cyclin-box"/>
</dbReference>
<reference evidence="8 9" key="1">
    <citation type="journal article" date="2010" name="Nature">
        <title>Genome sequencing and analysis of the model grass Brachypodium distachyon.</title>
        <authorList>
            <consortium name="International Brachypodium Initiative"/>
        </authorList>
    </citation>
    <scope>NUCLEOTIDE SEQUENCE [LARGE SCALE GENOMIC DNA]</scope>
    <source>
        <strain evidence="8 9">Bd21</strain>
    </source>
</reference>
<dbReference type="GO" id="GO:0000307">
    <property type="term" value="C:cyclin-dependent protein kinase holoenzyme complex"/>
    <property type="evidence" value="ECO:0000318"/>
    <property type="project" value="GO_Central"/>
</dbReference>
<comment type="similarity">
    <text evidence="4">Belongs to the cyclin family.</text>
</comment>
<dbReference type="InterPro" id="IPR036915">
    <property type="entry name" value="Cyclin-like_sf"/>
</dbReference>
<evidence type="ECO:0000313" key="8">
    <source>
        <dbReference type="EMBL" id="PNT69035.1"/>
    </source>
</evidence>
<feature type="domain" description="Cyclin-like" evidence="6">
    <location>
        <begin position="173"/>
        <end position="262"/>
    </location>
</feature>
<dbReference type="InterPro" id="IPR013763">
    <property type="entry name" value="Cyclin-like_dom"/>
</dbReference>
<protein>
    <submittedName>
        <fullName evidence="8 9">Uncharacterized protein</fullName>
    </submittedName>
</protein>
<evidence type="ECO:0000259" key="6">
    <source>
        <dbReference type="SMART" id="SM00385"/>
    </source>
</evidence>
<dbReference type="SUPFAM" id="SSF47954">
    <property type="entry name" value="Cyclin-like"/>
    <property type="match status" value="2"/>
</dbReference>
<keyword evidence="3" id="KW-0131">Cell cycle</keyword>
<dbReference type="GO" id="GO:0000082">
    <property type="term" value="P:G1/S transition of mitotic cell cycle"/>
    <property type="evidence" value="ECO:0000318"/>
    <property type="project" value="GO_Central"/>
</dbReference>
<dbReference type="STRING" id="15368.A0A2K2D428"/>
<evidence type="ECO:0000259" key="7">
    <source>
        <dbReference type="SMART" id="SM01332"/>
    </source>
</evidence>
<feature type="domain" description="Cyclin C-terminal" evidence="7">
    <location>
        <begin position="271"/>
        <end position="373"/>
    </location>
</feature>
<dbReference type="PANTHER" id="PTHR10177">
    <property type="entry name" value="CYCLINS"/>
    <property type="match status" value="1"/>
</dbReference>
<evidence type="ECO:0000256" key="2">
    <source>
        <dbReference type="ARBA" id="ARBA00023127"/>
    </source>
</evidence>